<protein>
    <recommendedName>
        <fullName evidence="5">BZIP domain-containing protein</fullName>
    </recommendedName>
</protein>
<dbReference type="PANTHER" id="PTHR22952">
    <property type="entry name" value="CAMP-RESPONSE ELEMENT BINDING PROTEIN-RELATED"/>
    <property type="match status" value="1"/>
</dbReference>
<dbReference type="GO" id="GO:0005634">
    <property type="term" value="C:nucleus"/>
    <property type="evidence" value="ECO:0007669"/>
    <property type="project" value="UniProtKB-SubCell"/>
</dbReference>
<feature type="compositionally biased region" description="Basic and acidic residues" evidence="4">
    <location>
        <begin position="161"/>
        <end position="176"/>
    </location>
</feature>
<evidence type="ECO:0000256" key="4">
    <source>
        <dbReference type="SAM" id="MobiDB-lite"/>
    </source>
</evidence>
<evidence type="ECO:0000313" key="7">
    <source>
        <dbReference type="Proteomes" id="UP000323000"/>
    </source>
</evidence>
<keyword evidence="3" id="KW-0539">Nucleus</keyword>
<reference evidence="7" key="1">
    <citation type="journal article" date="2019" name="Gigascience">
        <title>De novo genome assembly of the endangered Acer yangbiense, a plant species with extremely small populations endemic to Yunnan Province, China.</title>
        <authorList>
            <person name="Yang J."/>
            <person name="Wariss H.M."/>
            <person name="Tao L."/>
            <person name="Zhang R."/>
            <person name="Yun Q."/>
            <person name="Hollingsworth P."/>
            <person name="Dao Z."/>
            <person name="Luo G."/>
            <person name="Guo H."/>
            <person name="Ma Y."/>
            <person name="Sun W."/>
        </authorList>
    </citation>
    <scope>NUCLEOTIDE SEQUENCE [LARGE SCALE GENOMIC DNA]</scope>
    <source>
        <strain evidence="7">cv. Malutang</strain>
    </source>
</reference>
<feature type="region of interest" description="Disordered" evidence="4">
    <location>
        <begin position="144"/>
        <end position="201"/>
    </location>
</feature>
<dbReference type="GO" id="GO:0003700">
    <property type="term" value="F:DNA-binding transcription factor activity"/>
    <property type="evidence" value="ECO:0007669"/>
    <property type="project" value="InterPro"/>
</dbReference>
<feature type="compositionally biased region" description="Pro residues" evidence="4">
    <location>
        <begin position="52"/>
        <end position="64"/>
    </location>
</feature>
<dbReference type="PROSITE" id="PS00036">
    <property type="entry name" value="BZIP_BASIC"/>
    <property type="match status" value="1"/>
</dbReference>
<evidence type="ECO:0000259" key="5">
    <source>
        <dbReference type="PROSITE" id="PS00036"/>
    </source>
</evidence>
<dbReference type="GO" id="GO:0003677">
    <property type="term" value="F:DNA binding"/>
    <property type="evidence" value="ECO:0007669"/>
    <property type="project" value="UniProtKB-KW"/>
</dbReference>
<dbReference type="InterPro" id="IPR043452">
    <property type="entry name" value="BZIP46-like"/>
</dbReference>
<proteinExistence type="predicted"/>
<comment type="subcellular location">
    <subcellularLocation>
        <location evidence="1">Nucleus</location>
    </subcellularLocation>
</comment>
<dbReference type="GO" id="GO:0045893">
    <property type="term" value="P:positive regulation of DNA-templated transcription"/>
    <property type="evidence" value="ECO:0007669"/>
    <property type="project" value="InterPro"/>
</dbReference>
<name>A0A5C7H4R4_9ROSI</name>
<dbReference type="Proteomes" id="UP000323000">
    <property type="component" value="Chromosome 10"/>
</dbReference>
<gene>
    <name evidence="6" type="ORF">EZV62_021182</name>
</gene>
<evidence type="ECO:0000313" key="6">
    <source>
        <dbReference type="EMBL" id="TXG52013.1"/>
    </source>
</evidence>
<dbReference type="Gene3D" id="1.20.5.170">
    <property type="match status" value="1"/>
</dbReference>
<evidence type="ECO:0000256" key="1">
    <source>
        <dbReference type="ARBA" id="ARBA00004123"/>
    </source>
</evidence>
<evidence type="ECO:0000256" key="2">
    <source>
        <dbReference type="ARBA" id="ARBA00023125"/>
    </source>
</evidence>
<dbReference type="PANTHER" id="PTHR22952:SF450">
    <property type="entry name" value="PROTEIN FD-LIKE"/>
    <property type="match status" value="1"/>
</dbReference>
<feature type="domain" description="BZIP" evidence="5">
    <location>
        <begin position="179"/>
        <end position="194"/>
    </location>
</feature>
<dbReference type="AlphaFoldDB" id="A0A5C7H4R4"/>
<feature type="compositionally biased region" description="Basic and acidic residues" evidence="4">
    <location>
        <begin position="183"/>
        <end position="201"/>
    </location>
</feature>
<organism evidence="6 7">
    <name type="scientific">Acer yangbiense</name>
    <dbReference type="NCBI Taxonomy" id="1000413"/>
    <lineage>
        <taxon>Eukaryota</taxon>
        <taxon>Viridiplantae</taxon>
        <taxon>Streptophyta</taxon>
        <taxon>Embryophyta</taxon>
        <taxon>Tracheophyta</taxon>
        <taxon>Spermatophyta</taxon>
        <taxon>Magnoliopsida</taxon>
        <taxon>eudicotyledons</taxon>
        <taxon>Gunneridae</taxon>
        <taxon>Pentapetalae</taxon>
        <taxon>rosids</taxon>
        <taxon>malvids</taxon>
        <taxon>Sapindales</taxon>
        <taxon>Sapindaceae</taxon>
        <taxon>Hippocastanoideae</taxon>
        <taxon>Acereae</taxon>
        <taxon>Acer</taxon>
    </lineage>
</organism>
<keyword evidence="7" id="KW-1185">Reference proteome</keyword>
<feature type="region of interest" description="Disordered" evidence="4">
    <location>
        <begin position="46"/>
        <end position="90"/>
    </location>
</feature>
<dbReference type="InterPro" id="IPR004827">
    <property type="entry name" value="bZIP"/>
</dbReference>
<sequence length="201" mass="22203">MEEVWKDIKLAPLHDHSETITTVNTTVINNRNNRSSFPGLIFQDFFAGPYNKNPPPPPPPPPPRTTTITTTTLSNNNEPSSPLGDITASFGSLAPPKATMLSLNSSSTGCDFQFLENGGPNRTTNRSQHFSLGSCSFGSSQNSPFDLLGSPSPFHSLCKKRPQDNDHDNDNNSDDRRHKRMIKNRESAARSRARKQEKSHS</sequence>
<dbReference type="EMBL" id="VAHF01000010">
    <property type="protein sequence ID" value="TXG52013.1"/>
    <property type="molecule type" value="Genomic_DNA"/>
</dbReference>
<comment type="caution">
    <text evidence="6">The sequence shown here is derived from an EMBL/GenBank/DDBJ whole genome shotgun (WGS) entry which is preliminary data.</text>
</comment>
<keyword evidence="2" id="KW-0238">DNA-binding</keyword>
<accession>A0A5C7H4R4</accession>
<dbReference type="OrthoDB" id="644067at2759"/>
<evidence type="ECO:0000256" key="3">
    <source>
        <dbReference type="ARBA" id="ARBA00023242"/>
    </source>
</evidence>